<dbReference type="EMBL" id="JACHOC010000004">
    <property type="protein sequence ID" value="MBB4622304.1"/>
    <property type="molecule type" value="Genomic_DNA"/>
</dbReference>
<comment type="similarity">
    <text evidence="1">Belongs to the TolB family.</text>
</comment>
<dbReference type="Proteomes" id="UP000533637">
    <property type="component" value="Unassembled WGS sequence"/>
</dbReference>
<comment type="caution">
    <text evidence="2">The sequence shown here is derived from an EMBL/GenBank/DDBJ whole genome shotgun (WGS) entry which is preliminary data.</text>
</comment>
<reference evidence="2 3" key="1">
    <citation type="submission" date="2020-08" db="EMBL/GenBank/DDBJ databases">
        <title>Genomic Encyclopedia of Type Strains, Phase IV (KMG-IV): sequencing the most valuable type-strain genomes for metagenomic binning, comparative biology and taxonomic classification.</title>
        <authorList>
            <person name="Goeker M."/>
        </authorList>
    </citation>
    <scope>NUCLEOTIDE SEQUENCE [LARGE SCALE GENOMIC DNA]</scope>
    <source>
        <strain evidence="2 3">DSM 102983</strain>
    </source>
</reference>
<gene>
    <name evidence="2" type="ORF">GGQ57_002204</name>
</gene>
<dbReference type="InterPro" id="IPR011042">
    <property type="entry name" value="6-blade_b-propeller_TolB-like"/>
</dbReference>
<evidence type="ECO:0000313" key="3">
    <source>
        <dbReference type="Proteomes" id="UP000533637"/>
    </source>
</evidence>
<evidence type="ECO:0000256" key="1">
    <source>
        <dbReference type="ARBA" id="ARBA00009820"/>
    </source>
</evidence>
<keyword evidence="3" id="KW-1185">Reference proteome</keyword>
<protein>
    <recommendedName>
        <fullName evidence="4">Translocation protein TolB</fullName>
    </recommendedName>
</protein>
<dbReference type="Gene3D" id="2.120.10.30">
    <property type="entry name" value="TolB, C-terminal domain"/>
    <property type="match status" value="2"/>
</dbReference>
<dbReference type="RefSeq" id="WP_183670659.1">
    <property type="nucleotide sequence ID" value="NZ_BMPB01000018.1"/>
</dbReference>
<dbReference type="SUPFAM" id="SSF82171">
    <property type="entry name" value="DPP6 N-terminal domain-like"/>
    <property type="match status" value="1"/>
</dbReference>
<evidence type="ECO:0008006" key="4">
    <source>
        <dbReference type="Google" id="ProtNLM"/>
    </source>
</evidence>
<dbReference type="PANTHER" id="PTHR36842">
    <property type="entry name" value="PROTEIN TOLB HOMOLOG"/>
    <property type="match status" value="1"/>
</dbReference>
<sequence length="476" mass="54782">MNKLSLLLSVILLMVVYACDYAPACMPVYLSNSFIYPDYSGVTIPRNIASLSFRVGTEKKEVKTIFHTKDYSVTVKGKEVVVPTRKWKKLLRSEEKVQVDILVKERAKWEPFYSFLLHISADEIDPYITYRLIAPGYEVWNCMGIYQRSLSSFEESPVYENNTMSHFCVNCHTANKGNPEEFIFHQRPKPSGTILVKGGTVQKLNTCYSEKIPALVYPSWHPSGNYIAFSVNKTVQSIHSADANRIEVWDAYSDIVIVDIRNNTLITTPSLMSEESFETFPSFSPDGKTLYFCSARSMQLPDSLLRLKYDLCSIEVDMDNLIFGQRVDTVIKASEDDYSISFPRLSPDGRFLLYTWHKYGNFSIWHREADLKMYDLEKKHPVDIEIVNSSEAESYHSWSSNGRWIIFSSRRGDGLYTRPYIAHIDTNGIAGKPFLLPQKSSSYYLFQDRSYNIPEFMTGKIKNCRTRIEKVVEGRD</sequence>
<dbReference type="Pfam" id="PF07676">
    <property type="entry name" value="PD40"/>
    <property type="match status" value="4"/>
</dbReference>
<dbReference type="PROSITE" id="PS51257">
    <property type="entry name" value="PROKAR_LIPOPROTEIN"/>
    <property type="match status" value="1"/>
</dbReference>
<name>A0ABR6KN98_9BACT</name>
<accession>A0ABR6KN98</accession>
<organism evidence="2 3">
    <name type="scientific">Parabacteroides faecis</name>
    <dbReference type="NCBI Taxonomy" id="1217282"/>
    <lineage>
        <taxon>Bacteria</taxon>
        <taxon>Pseudomonadati</taxon>
        <taxon>Bacteroidota</taxon>
        <taxon>Bacteroidia</taxon>
        <taxon>Bacteroidales</taxon>
        <taxon>Tannerellaceae</taxon>
        <taxon>Parabacteroides</taxon>
    </lineage>
</organism>
<evidence type="ECO:0000313" key="2">
    <source>
        <dbReference type="EMBL" id="MBB4622304.1"/>
    </source>
</evidence>
<proteinExistence type="inferred from homology"/>
<dbReference type="InterPro" id="IPR011659">
    <property type="entry name" value="WD40"/>
</dbReference>